<reference evidence="2 3" key="1">
    <citation type="submission" date="2023-07" db="EMBL/GenBank/DDBJ databases">
        <title>Sorghum-associated microbial communities from plants grown in Nebraska, USA.</title>
        <authorList>
            <person name="Schachtman D."/>
        </authorList>
    </citation>
    <scope>NUCLEOTIDE SEQUENCE [LARGE SCALE GENOMIC DNA]</scope>
    <source>
        <strain evidence="2 3">4272</strain>
    </source>
</reference>
<accession>A0ABU1XD37</accession>
<comment type="caution">
    <text evidence="2">The sequence shown here is derived from an EMBL/GenBank/DDBJ whole genome shotgun (WGS) entry which is preliminary data.</text>
</comment>
<evidence type="ECO:0000313" key="3">
    <source>
        <dbReference type="Proteomes" id="UP001251217"/>
    </source>
</evidence>
<dbReference type="PROSITE" id="PS51257">
    <property type="entry name" value="PROKAR_LIPOPROTEIN"/>
    <property type="match status" value="1"/>
</dbReference>
<organism evidence="2 3">
    <name type="scientific">Nocardia kruczakiae</name>
    <dbReference type="NCBI Taxonomy" id="261477"/>
    <lineage>
        <taxon>Bacteria</taxon>
        <taxon>Bacillati</taxon>
        <taxon>Actinomycetota</taxon>
        <taxon>Actinomycetes</taxon>
        <taxon>Mycobacteriales</taxon>
        <taxon>Nocardiaceae</taxon>
        <taxon>Nocardia</taxon>
    </lineage>
</organism>
<dbReference type="EMBL" id="JAVDWW010000002">
    <property type="protein sequence ID" value="MDR7167922.1"/>
    <property type="molecule type" value="Genomic_DNA"/>
</dbReference>
<gene>
    <name evidence="2" type="ORF">J2W56_001641</name>
</gene>
<dbReference type="InterPro" id="IPR024520">
    <property type="entry name" value="DUF3558"/>
</dbReference>
<protein>
    <recommendedName>
        <fullName evidence="4">DUF3558 domain-containing protein</fullName>
    </recommendedName>
</protein>
<keyword evidence="1" id="KW-0732">Signal</keyword>
<feature type="chain" id="PRO_5046039300" description="DUF3558 domain-containing protein" evidence="1">
    <location>
        <begin position="20"/>
        <end position="185"/>
    </location>
</feature>
<feature type="signal peptide" evidence="1">
    <location>
        <begin position="1"/>
        <end position="19"/>
    </location>
</feature>
<dbReference type="RefSeq" id="WP_084461616.1">
    <property type="nucleotide sequence ID" value="NZ_JAVDWW010000002.1"/>
</dbReference>
<sequence>MRRAMTLGAAVFLTTGVLAACSSGNSGTATPAASATPAPTTTTTAQATAWHPCSIPDSDIAGVGLNPSTKQEDGPGKVKFPGWDICSWLAEKPNWYVLNVYSTRDHSYDEVVHNTTLYKNPEPVTVEGRPGTRLFSATEDHDCTIALDSKPPVQFQISAKPSAREPGDACAEVTRITTALVKNIP</sequence>
<keyword evidence="3" id="KW-1185">Reference proteome</keyword>
<dbReference type="Pfam" id="PF12079">
    <property type="entry name" value="DUF3558"/>
    <property type="match status" value="1"/>
</dbReference>
<evidence type="ECO:0008006" key="4">
    <source>
        <dbReference type="Google" id="ProtNLM"/>
    </source>
</evidence>
<evidence type="ECO:0000313" key="2">
    <source>
        <dbReference type="EMBL" id="MDR7167922.1"/>
    </source>
</evidence>
<evidence type="ECO:0000256" key="1">
    <source>
        <dbReference type="SAM" id="SignalP"/>
    </source>
</evidence>
<proteinExistence type="predicted"/>
<dbReference type="Proteomes" id="UP001251217">
    <property type="component" value="Unassembled WGS sequence"/>
</dbReference>
<name>A0ABU1XD37_9NOCA</name>